<accession>A0A7C9MPI5</accession>
<organism evidence="1 2">
    <name type="scientific">Deinococcus arboris</name>
    <dbReference type="NCBI Taxonomy" id="2682977"/>
    <lineage>
        <taxon>Bacteria</taxon>
        <taxon>Thermotogati</taxon>
        <taxon>Deinococcota</taxon>
        <taxon>Deinococci</taxon>
        <taxon>Deinococcales</taxon>
        <taxon>Deinococcaceae</taxon>
        <taxon>Deinococcus</taxon>
    </lineage>
</organism>
<dbReference type="AlphaFoldDB" id="A0A7C9MPI5"/>
<protein>
    <submittedName>
        <fullName evidence="1">Uncharacterized protein</fullName>
    </submittedName>
</protein>
<dbReference type="Proteomes" id="UP000483286">
    <property type="component" value="Unassembled WGS sequence"/>
</dbReference>
<comment type="caution">
    <text evidence="1">The sequence shown here is derived from an EMBL/GenBank/DDBJ whole genome shotgun (WGS) entry which is preliminary data.</text>
</comment>
<evidence type="ECO:0000313" key="2">
    <source>
        <dbReference type="Proteomes" id="UP000483286"/>
    </source>
</evidence>
<reference evidence="1 2" key="1">
    <citation type="submission" date="2019-12" db="EMBL/GenBank/DDBJ databases">
        <title>Deinococcus sp. HMF7620 Genome sequencing and assembly.</title>
        <authorList>
            <person name="Kang H."/>
            <person name="Kim H."/>
            <person name="Joh K."/>
        </authorList>
    </citation>
    <scope>NUCLEOTIDE SEQUENCE [LARGE SCALE GENOMIC DNA]</scope>
    <source>
        <strain evidence="1 2">HMF7620</strain>
    </source>
</reference>
<evidence type="ECO:0000313" key="1">
    <source>
        <dbReference type="EMBL" id="MVN85604.1"/>
    </source>
</evidence>
<name>A0A7C9MPI5_9DEIO</name>
<keyword evidence="2" id="KW-1185">Reference proteome</keyword>
<dbReference type="EMBL" id="WQLB01000002">
    <property type="protein sequence ID" value="MVN85604.1"/>
    <property type="molecule type" value="Genomic_DNA"/>
</dbReference>
<gene>
    <name evidence="1" type="ORF">GO986_02370</name>
</gene>
<dbReference type="RefSeq" id="WP_157457604.1">
    <property type="nucleotide sequence ID" value="NZ_WQLB01000002.1"/>
</dbReference>
<proteinExistence type="predicted"/>
<sequence length="411" mass="44910">MGEAKRRKQLGLMPAVHPFEALMDADGVLTFVRAPEDARLREELASALKLAHPYGAAWNSAYRTQLVMHGRVDKFLDTAEDVDTIPVPPHRRLTGELAIGAKPEGRDLRVEGGRVRVREEGHSFDGQRWTSFPSNADPRAALNYLMQHPAARLQGEVVAAYRAEQWREGRVDIEPEPPAELLEALEALTREWHGEDDAGWLALHQDAVQDGAAPAPLARRVTFELRQPAPLQSPLSLAFATLGNVEVTPQAGGSSYTENGDTWISYEDGEATEDGLPPELADIFDLDTVAVTVYADGRIEWAPGEVPDEDAERLRTELKDATGAGDPAEWAEWTTELLLGTFADELSVPEGAALPVPVAVRLDVPVDALTDPDPLAQTFMESEVTFDGAAWRDLYGEEVPEELRAFAAGDA</sequence>